<evidence type="ECO:0000313" key="4">
    <source>
        <dbReference type="RefSeq" id="XP_024876625.1"/>
    </source>
</evidence>
<protein>
    <submittedName>
        <fullName evidence="4">Golgin subfamily A member 6-like protein 2</fullName>
    </submittedName>
</protein>
<name>A0A6J1Q6V9_9HYME</name>
<accession>A0A6J1Q6V9</accession>
<gene>
    <name evidence="4" type="primary">LOC112457678</name>
</gene>
<feature type="compositionally biased region" description="Basic and acidic residues" evidence="2">
    <location>
        <begin position="18"/>
        <end position="28"/>
    </location>
</feature>
<dbReference type="RefSeq" id="XP_024876625.1">
    <property type="nucleotide sequence ID" value="XM_025020857.1"/>
</dbReference>
<evidence type="ECO:0000256" key="2">
    <source>
        <dbReference type="SAM" id="MobiDB-lite"/>
    </source>
</evidence>
<evidence type="ECO:0000313" key="3">
    <source>
        <dbReference type="Proteomes" id="UP000504618"/>
    </source>
</evidence>
<feature type="compositionally biased region" description="Basic and acidic residues" evidence="2">
    <location>
        <begin position="63"/>
        <end position="76"/>
    </location>
</feature>
<feature type="compositionally biased region" description="Basic and acidic residues" evidence="2">
    <location>
        <begin position="40"/>
        <end position="51"/>
    </location>
</feature>
<dbReference type="OrthoDB" id="7701306at2759"/>
<dbReference type="Proteomes" id="UP000504618">
    <property type="component" value="Unplaced"/>
</dbReference>
<dbReference type="GeneID" id="112457678"/>
<evidence type="ECO:0000256" key="1">
    <source>
        <dbReference type="SAM" id="Coils"/>
    </source>
</evidence>
<feature type="coiled-coil region" evidence="1">
    <location>
        <begin position="90"/>
        <end position="182"/>
    </location>
</feature>
<proteinExistence type="predicted"/>
<sequence length="324" mass="38937">MAEEEEKTARLIELIGEEQEKGKGERRGSTGSIDSKRKRGETEGRESEKWAFNRSKKVQRSPKKIDDKETSGDERSWIEEIKKEVKTEMREGINEMLEIMREQKREIRQEMEDFKRTMEEREEKWMKEREKMEKRIMEMEKTITEMKEKGIGKEEDAGEKGLERKLKEIDKKLEMREREERRRNIVIRETKGKRNDIEREVKEILMGIGIETEVSCKKVIEDNREGGIKMAIISLQGLEQKRKVMMERRRLKEKGIGIDDDLTWKERKKRWNIEDIARQERGNGKRVKVGYGKMQVEGKWWKWEEDEEILRDNEGNVWKEKGEN</sequence>
<keyword evidence="1" id="KW-0175">Coiled coil</keyword>
<feature type="region of interest" description="Disordered" evidence="2">
    <location>
        <begin position="1"/>
        <end position="76"/>
    </location>
</feature>
<organism evidence="3 4">
    <name type="scientific">Temnothorax curvispinosus</name>
    <dbReference type="NCBI Taxonomy" id="300111"/>
    <lineage>
        <taxon>Eukaryota</taxon>
        <taxon>Metazoa</taxon>
        <taxon>Ecdysozoa</taxon>
        <taxon>Arthropoda</taxon>
        <taxon>Hexapoda</taxon>
        <taxon>Insecta</taxon>
        <taxon>Pterygota</taxon>
        <taxon>Neoptera</taxon>
        <taxon>Endopterygota</taxon>
        <taxon>Hymenoptera</taxon>
        <taxon>Apocrita</taxon>
        <taxon>Aculeata</taxon>
        <taxon>Formicoidea</taxon>
        <taxon>Formicidae</taxon>
        <taxon>Myrmicinae</taxon>
        <taxon>Temnothorax</taxon>
    </lineage>
</organism>
<reference evidence="4" key="1">
    <citation type="submission" date="2025-08" db="UniProtKB">
        <authorList>
            <consortium name="RefSeq"/>
        </authorList>
    </citation>
    <scope>IDENTIFICATION</scope>
    <source>
        <tissue evidence="4">Whole body</tissue>
    </source>
</reference>
<keyword evidence="3" id="KW-1185">Reference proteome</keyword>
<dbReference type="AlphaFoldDB" id="A0A6J1Q6V9"/>